<evidence type="ECO:0000313" key="2">
    <source>
        <dbReference type="Proteomes" id="UP000790377"/>
    </source>
</evidence>
<protein>
    <submittedName>
        <fullName evidence="1">Uncharacterized protein</fullName>
    </submittedName>
</protein>
<accession>A0ACB7ZXL2</accession>
<dbReference type="Proteomes" id="UP000790377">
    <property type="component" value="Unassembled WGS sequence"/>
</dbReference>
<proteinExistence type="predicted"/>
<evidence type="ECO:0000313" key="1">
    <source>
        <dbReference type="EMBL" id="KAH7905434.1"/>
    </source>
</evidence>
<keyword evidence="2" id="KW-1185">Reference proteome</keyword>
<gene>
    <name evidence="1" type="ORF">BJ138DRAFT_773547</name>
</gene>
<organism evidence="1 2">
    <name type="scientific">Hygrophoropsis aurantiaca</name>
    <dbReference type="NCBI Taxonomy" id="72124"/>
    <lineage>
        <taxon>Eukaryota</taxon>
        <taxon>Fungi</taxon>
        <taxon>Dikarya</taxon>
        <taxon>Basidiomycota</taxon>
        <taxon>Agaricomycotina</taxon>
        <taxon>Agaricomycetes</taxon>
        <taxon>Agaricomycetidae</taxon>
        <taxon>Boletales</taxon>
        <taxon>Coniophorineae</taxon>
        <taxon>Hygrophoropsidaceae</taxon>
        <taxon>Hygrophoropsis</taxon>
    </lineage>
</organism>
<comment type="caution">
    <text evidence="1">The sequence shown here is derived from an EMBL/GenBank/DDBJ whole genome shotgun (WGS) entry which is preliminary data.</text>
</comment>
<sequence length="656" mass="68800">MCEQVSPPSSTSGSPSTSCCTTPPSTPTCTTPTPTQFPQHPQHANFTAQHQHQYQHPTRPQLTRMKSCLKASPTQSGTCSPVTTDGDGKRVAFREHGTEEVFEADEWDRTPAEVAHRLSYEDILELKLILRSLPRAEQPHDPTSRPGSVYLKHVPIPLLPLGTGVGTGVNSTYSSPSISVSPPWLNPHHISPPNFTLNAYMSNPNVSPPNPSASNHTPNPDPPIFIPRPRTHATPTSSLSPSPTSTNTNSTNARARTPVPPPPPPPPPPRAPFIGSNLPPPKRSFNFVALLDDTSASQTQGPTSPAPSPTSPVPKPTSPVPSSTSTSTSIAPTPTHTSPSTPTLTPTLNTALALALDADPYPSDTECSESTPSLTTTSTSSPSHSPTHSPMSASPAPSPTIYDHHHCGPHQSHFPWEDNFADGFAHMDGGEFADVYGGGGDGFVLNADVGDDVDAEPRRQGYNPYFPPVAAFHAKFPSLRAPQPTHTSMQTQAHTPTHTSTPTQKQAQAHHGPPISSFHVRFPNQPKHSAHKIGAAADTKMTLEAALETETKSKITLRAIPSPGLPAPSPLELGHAPSPLELGSGPSQPPKRTCRMPFLALVDETSSSVSSSGNAAGVSGGNSLVGAGAARNASVGASKAAGEGIIPPSLSRGVRA</sequence>
<name>A0ACB7ZXL2_9AGAM</name>
<reference evidence="1" key="1">
    <citation type="journal article" date="2021" name="New Phytol.">
        <title>Evolutionary innovations through gain and loss of genes in the ectomycorrhizal Boletales.</title>
        <authorList>
            <person name="Wu G."/>
            <person name="Miyauchi S."/>
            <person name="Morin E."/>
            <person name="Kuo A."/>
            <person name="Drula E."/>
            <person name="Varga T."/>
            <person name="Kohler A."/>
            <person name="Feng B."/>
            <person name="Cao Y."/>
            <person name="Lipzen A."/>
            <person name="Daum C."/>
            <person name="Hundley H."/>
            <person name="Pangilinan J."/>
            <person name="Johnson J."/>
            <person name="Barry K."/>
            <person name="LaButti K."/>
            <person name="Ng V."/>
            <person name="Ahrendt S."/>
            <person name="Min B."/>
            <person name="Choi I.G."/>
            <person name="Park H."/>
            <person name="Plett J.M."/>
            <person name="Magnuson J."/>
            <person name="Spatafora J.W."/>
            <person name="Nagy L.G."/>
            <person name="Henrissat B."/>
            <person name="Grigoriev I.V."/>
            <person name="Yang Z.L."/>
            <person name="Xu J."/>
            <person name="Martin F.M."/>
        </authorList>
    </citation>
    <scope>NUCLEOTIDE SEQUENCE</scope>
    <source>
        <strain evidence="1">ATCC 28755</strain>
    </source>
</reference>
<dbReference type="EMBL" id="MU268193">
    <property type="protein sequence ID" value="KAH7905434.1"/>
    <property type="molecule type" value="Genomic_DNA"/>
</dbReference>